<feature type="transmembrane region" description="Helical" evidence="1">
    <location>
        <begin position="256"/>
        <end position="287"/>
    </location>
</feature>
<dbReference type="Proteomes" id="UP000000448">
    <property type="component" value="Chromosome"/>
</dbReference>
<dbReference type="EMBL" id="CP001279">
    <property type="protein sequence ID" value="ACM92344.1"/>
    <property type="molecule type" value="Genomic_DNA"/>
</dbReference>
<evidence type="ECO:0000313" key="2">
    <source>
        <dbReference type="EMBL" id="ACM92344.1"/>
    </source>
</evidence>
<dbReference type="OrthoDB" id="5372789at2"/>
<proteinExistence type="predicted"/>
<keyword evidence="1" id="KW-0472">Membrane</keyword>
<dbReference type="HOGENOM" id="CLU_915058_0_0_7"/>
<accession>B9L883</accession>
<feature type="transmembrane region" description="Helical" evidence="1">
    <location>
        <begin position="68"/>
        <end position="90"/>
    </location>
</feature>
<keyword evidence="3" id="KW-1185">Reference proteome</keyword>
<gene>
    <name evidence="2" type="ordered locus">NAMH_0419</name>
</gene>
<dbReference type="TCDB" id="2.A.121.4.5">
    <property type="family name" value="the sulfate transporter (cysz) family"/>
</dbReference>
<keyword evidence="1" id="KW-1133">Transmembrane helix</keyword>
<dbReference type="RefSeq" id="WP_012663716.1">
    <property type="nucleotide sequence ID" value="NC_012115.1"/>
</dbReference>
<protein>
    <submittedName>
        <fullName evidence="2">Membrane protein</fullName>
    </submittedName>
</protein>
<reference evidence="2 3" key="1">
    <citation type="journal article" date="2009" name="PLoS Genet.">
        <title>Adaptations to submarine hydrothermal environments exemplified by the genome of Nautilia profundicola.</title>
        <authorList>
            <person name="Campbell B.J."/>
            <person name="Smith J.L."/>
            <person name="Hanson T.E."/>
            <person name="Klotz M.G."/>
            <person name="Stein L.Y."/>
            <person name="Lee C.K."/>
            <person name="Wu D."/>
            <person name="Robinson J.M."/>
            <person name="Khouri H.M."/>
            <person name="Eisen J.A."/>
            <person name="Cary S.C."/>
        </authorList>
    </citation>
    <scope>NUCLEOTIDE SEQUENCE [LARGE SCALE GENOMIC DNA]</scope>
    <source>
        <strain evidence="3">ATCC BAA-1463 / DSM 18972 / AmH</strain>
    </source>
</reference>
<name>B9L883_NAUPA</name>
<keyword evidence="1" id="KW-0812">Transmembrane</keyword>
<dbReference type="eggNOG" id="COG2981">
    <property type="taxonomic scope" value="Bacteria"/>
</dbReference>
<feature type="transmembrane region" description="Helical" evidence="1">
    <location>
        <begin position="21"/>
        <end position="42"/>
    </location>
</feature>
<feature type="transmembrane region" description="Helical" evidence="1">
    <location>
        <begin position="221"/>
        <end position="244"/>
    </location>
</feature>
<feature type="transmembrane region" description="Helical" evidence="1">
    <location>
        <begin position="140"/>
        <end position="165"/>
    </location>
</feature>
<sequence length="298" mass="35123">MEFLYSIIESFKDLTKKEISRLSLINGIFWAVVWMVLGMFLWDYMINFTNFMINLLPFKFVQNAGAEFIFMILWLQAVLISIGVFFTLFNNFLSKKIFSIVVAFLFAIFWLVIFMYYKEEILGYLEKLIKIFPFESIEEAVSTVLAVFIFYSFYIVSMYLSFLLLSEKVILKLIEEEYPFIEISSNFSKIKILYILLRDFVLFLIALVILYPLLFVPFLNIFIIVGLWAFIIKNALFETVFSIIGEKITINNKFIWGFSIISVFLNFIPLVNLFAPALGLLSVYHYIMEKKIDLLEKE</sequence>
<dbReference type="AlphaFoldDB" id="B9L883"/>
<evidence type="ECO:0000313" key="3">
    <source>
        <dbReference type="Proteomes" id="UP000000448"/>
    </source>
</evidence>
<organism evidence="2 3">
    <name type="scientific">Nautilia profundicola (strain ATCC BAA-1463 / DSM 18972 / AmH)</name>
    <dbReference type="NCBI Taxonomy" id="598659"/>
    <lineage>
        <taxon>Bacteria</taxon>
        <taxon>Pseudomonadati</taxon>
        <taxon>Campylobacterota</taxon>
        <taxon>Epsilonproteobacteria</taxon>
        <taxon>Nautiliales</taxon>
        <taxon>Nautiliaceae</taxon>
        <taxon>Nautilia</taxon>
    </lineage>
</organism>
<feature type="transmembrane region" description="Helical" evidence="1">
    <location>
        <begin position="192"/>
        <end position="215"/>
    </location>
</feature>
<feature type="transmembrane region" description="Helical" evidence="1">
    <location>
        <begin position="97"/>
        <end position="117"/>
    </location>
</feature>
<dbReference type="KEGG" id="nam:NAMH_0419"/>
<dbReference type="STRING" id="598659.NAMH_0419"/>
<evidence type="ECO:0000256" key="1">
    <source>
        <dbReference type="SAM" id="Phobius"/>
    </source>
</evidence>